<gene>
    <name evidence="2" type="ORF">M011DRAFT_406986</name>
</gene>
<dbReference type="SUPFAM" id="SSF52047">
    <property type="entry name" value="RNI-like"/>
    <property type="match status" value="1"/>
</dbReference>
<dbReference type="InterPro" id="IPR032675">
    <property type="entry name" value="LRR_dom_sf"/>
</dbReference>
<feature type="compositionally biased region" description="Low complexity" evidence="1">
    <location>
        <begin position="503"/>
        <end position="512"/>
    </location>
</feature>
<evidence type="ECO:0000313" key="3">
    <source>
        <dbReference type="Proteomes" id="UP000799440"/>
    </source>
</evidence>
<dbReference type="Proteomes" id="UP000799440">
    <property type="component" value="Unassembled WGS sequence"/>
</dbReference>
<sequence>MTRNSAEPLRRSRETRSRHERPSDVFNRLPSEVCDCIVTHLRQLHRSSHVHHLRDLCNLSLTSRAWRQAAIAPMYRKAHILTDTEHKRSPRLKVKGVSRLKLLRRTLRESPRLAMVVRELELSDVQAMYADAGIAKGEIVNQVASLVIACPNLERVIGFYVPYMHTFDRFSYALATRTHLKERSWLLSEEQDHSSADEDNDSDPDCNYYIRSQDPTERFLEFNANHKHLTAFSIQQEKSHKATHMSFRAIIGTLRQFPLLQNLSLSGLSSSSFTNMTLNALPPGLQTLRLESLAGINDKGLFRFAASHLSESLRHLSLKDLEIRNVSTIAAFLSPHLGSLEHLTLNQYHAPVLADLDSASTDIVELTSTSLKSLNWQIRSQSPVQILSSTYVQPHTRTSTHLYLSEPSPCFATSLLARCIKQGKFPALRRVRVPHDPQGVIQSVCKPMASALLPEDAPFVHSRRKNDRKHDACQHRIETTTTKSLDMIPGSRKAVYTKHRTDSATSSPTSTSVDVGSASSHRSRMHALDVTNSTLVGLHSRLLAQSRIEGVRRQRQTFIAFRVFDPEGKIIVDVAFYCFLGDLRSKISYEVDFEDGDRNWNGR</sequence>
<evidence type="ECO:0000313" key="2">
    <source>
        <dbReference type="EMBL" id="KAF2745204.1"/>
    </source>
</evidence>
<dbReference type="OrthoDB" id="3210378at2759"/>
<reference evidence="2" key="1">
    <citation type="journal article" date="2020" name="Stud. Mycol.">
        <title>101 Dothideomycetes genomes: a test case for predicting lifestyles and emergence of pathogens.</title>
        <authorList>
            <person name="Haridas S."/>
            <person name="Albert R."/>
            <person name="Binder M."/>
            <person name="Bloem J."/>
            <person name="Labutti K."/>
            <person name="Salamov A."/>
            <person name="Andreopoulos B."/>
            <person name="Baker S."/>
            <person name="Barry K."/>
            <person name="Bills G."/>
            <person name="Bluhm B."/>
            <person name="Cannon C."/>
            <person name="Castanera R."/>
            <person name="Culley D."/>
            <person name="Daum C."/>
            <person name="Ezra D."/>
            <person name="Gonzalez J."/>
            <person name="Henrissat B."/>
            <person name="Kuo A."/>
            <person name="Liang C."/>
            <person name="Lipzen A."/>
            <person name="Lutzoni F."/>
            <person name="Magnuson J."/>
            <person name="Mondo S."/>
            <person name="Nolan M."/>
            <person name="Ohm R."/>
            <person name="Pangilinan J."/>
            <person name="Park H.-J."/>
            <person name="Ramirez L."/>
            <person name="Alfaro M."/>
            <person name="Sun H."/>
            <person name="Tritt A."/>
            <person name="Yoshinaga Y."/>
            <person name="Zwiers L.-H."/>
            <person name="Turgeon B."/>
            <person name="Goodwin S."/>
            <person name="Spatafora J."/>
            <person name="Crous P."/>
            <person name="Grigoriev I."/>
        </authorList>
    </citation>
    <scope>NUCLEOTIDE SEQUENCE</scope>
    <source>
        <strain evidence="2">CBS 119925</strain>
    </source>
</reference>
<keyword evidence="3" id="KW-1185">Reference proteome</keyword>
<dbReference type="SUPFAM" id="SSF81383">
    <property type="entry name" value="F-box domain"/>
    <property type="match status" value="1"/>
</dbReference>
<dbReference type="EMBL" id="MU006584">
    <property type="protein sequence ID" value="KAF2745204.1"/>
    <property type="molecule type" value="Genomic_DNA"/>
</dbReference>
<organism evidence="2 3">
    <name type="scientific">Sporormia fimetaria CBS 119925</name>
    <dbReference type="NCBI Taxonomy" id="1340428"/>
    <lineage>
        <taxon>Eukaryota</taxon>
        <taxon>Fungi</taxon>
        <taxon>Dikarya</taxon>
        <taxon>Ascomycota</taxon>
        <taxon>Pezizomycotina</taxon>
        <taxon>Dothideomycetes</taxon>
        <taxon>Pleosporomycetidae</taxon>
        <taxon>Pleosporales</taxon>
        <taxon>Sporormiaceae</taxon>
        <taxon>Sporormia</taxon>
    </lineage>
</organism>
<dbReference type="Gene3D" id="3.80.10.10">
    <property type="entry name" value="Ribonuclease Inhibitor"/>
    <property type="match status" value="1"/>
</dbReference>
<accession>A0A6A6V661</accession>
<name>A0A6A6V661_9PLEO</name>
<feature type="region of interest" description="Disordered" evidence="1">
    <location>
        <begin position="1"/>
        <end position="24"/>
    </location>
</feature>
<dbReference type="InterPro" id="IPR036047">
    <property type="entry name" value="F-box-like_dom_sf"/>
</dbReference>
<protein>
    <recommendedName>
        <fullName evidence="4">F-box domain-containing protein</fullName>
    </recommendedName>
</protein>
<evidence type="ECO:0008006" key="4">
    <source>
        <dbReference type="Google" id="ProtNLM"/>
    </source>
</evidence>
<evidence type="ECO:0000256" key="1">
    <source>
        <dbReference type="SAM" id="MobiDB-lite"/>
    </source>
</evidence>
<feature type="region of interest" description="Disordered" evidence="1">
    <location>
        <begin position="499"/>
        <end position="522"/>
    </location>
</feature>
<dbReference type="AlphaFoldDB" id="A0A6A6V661"/>
<proteinExistence type="predicted"/>
<dbReference type="CDD" id="cd09917">
    <property type="entry name" value="F-box_SF"/>
    <property type="match status" value="1"/>
</dbReference>
<feature type="compositionally biased region" description="Basic and acidic residues" evidence="1">
    <location>
        <begin position="8"/>
        <end position="23"/>
    </location>
</feature>